<gene>
    <name evidence="1" type="ORF">LCGC14_2240400</name>
</gene>
<name>A0A0F9D5U7_9ZZZZ</name>
<feature type="non-terminal residue" evidence="1">
    <location>
        <position position="1"/>
    </location>
</feature>
<dbReference type="AlphaFoldDB" id="A0A0F9D5U7"/>
<dbReference type="EMBL" id="LAZR01030328">
    <property type="protein sequence ID" value="KKL56944.1"/>
    <property type="molecule type" value="Genomic_DNA"/>
</dbReference>
<accession>A0A0F9D5U7</accession>
<proteinExistence type="predicted"/>
<organism evidence="1">
    <name type="scientific">marine sediment metagenome</name>
    <dbReference type="NCBI Taxonomy" id="412755"/>
    <lineage>
        <taxon>unclassified sequences</taxon>
        <taxon>metagenomes</taxon>
        <taxon>ecological metagenomes</taxon>
    </lineage>
</organism>
<protein>
    <submittedName>
        <fullName evidence="1">Uncharacterized protein</fullName>
    </submittedName>
</protein>
<comment type="caution">
    <text evidence="1">The sequence shown here is derived from an EMBL/GenBank/DDBJ whole genome shotgun (WGS) entry which is preliminary data.</text>
</comment>
<evidence type="ECO:0000313" key="1">
    <source>
        <dbReference type="EMBL" id="KKL56944.1"/>
    </source>
</evidence>
<sequence>CYTDAENFFIKVQEYFESTSFDEVEINIKRQRMHNLYPNGVNILLMAQIELSILYSSVLVKFDKKEKIIKKCACKRKYTMTEWKKLRYVGEMKGIGNQIAQLRDCSCGSTLMLLLSQIKKEET</sequence>
<reference evidence="1" key="1">
    <citation type="journal article" date="2015" name="Nature">
        <title>Complex archaea that bridge the gap between prokaryotes and eukaryotes.</title>
        <authorList>
            <person name="Spang A."/>
            <person name="Saw J.H."/>
            <person name="Jorgensen S.L."/>
            <person name="Zaremba-Niedzwiedzka K."/>
            <person name="Martijn J."/>
            <person name="Lind A.E."/>
            <person name="van Eijk R."/>
            <person name="Schleper C."/>
            <person name="Guy L."/>
            <person name="Ettema T.J."/>
        </authorList>
    </citation>
    <scope>NUCLEOTIDE SEQUENCE</scope>
</reference>